<dbReference type="Pfam" id="PF00196">
    <property type="entry name" value="GerE"/>
    <property type="match status" value="1"/>
</dbReference>
<dbReference type="PROSITE" id="PS50043">
    <property type="entry name" value="HTH_LUXR_2"/>
    <property type="match status" value="1"/>
</dbReference>
<evidence type="ECO:0000256" key="2">
    <source>
        <dbReference type="ARBA" id="ARBA00023125"/>
    </source>
</evidence>
<proteinExistence type="predicted"/>
<name>A0A3S2UHJ6_9BURK</name>
<dbReference type="SMART" id="SM00448">
    <property type="entry name" value="REC"/>
    <property type="match status" value="1"/>
</dbReference>
<evidence type="ECO:0000313" key="6">
    <source>
        <dbReference type="EMBL" id="RVT86095.1"/>
    </source>
</evidence>
<dbReference type="GO" id="GO:0003677">
    <property type="term" value="F:DNA binding"/>
    <property type="evidence" value="ECO:0007669"/>
    <property type="project" value="UniProtKB-KW"/>
</dbReference>
<dbReference type="EMBL" id="SACM01000002">
    <property type="protein sequence ID" value="RVT86095.1"/>
    <property type="molecule type" value="Genomic_DNA"/>
</dbReference>
<evidence type="ECO:0000313" key="7">
    <source>
        <dbReference type="Proteomes" id="UP000288587"/>
    </source>
</evidence>
<dbReference type="PANTHER" id="PTHR45566:SF2">
    <property type="entry name" value="NARL SUBFAMILY"/>
    <property type="match status" value="1"/>
</dbReference>
<keyword evidence="2" id="KW-0238">DNA-binding</keyword>
<dbReference type="InterPro" id="IPR051015">
    <property type="entry name" value="EvgA-like"/>
</dbReference>
<dbReference type="InterPro" id="IPR058245">
    <property type="entry name" value="NreC/VraR/RcsB-like_REC"/>
</dbReference>
<dbReference type="OrthoDB" id="3374006at2"/>
<evidence type="ECO:0000259" key="5">
    <source>
        <dbReference type="PROSITE" id="PS50110"/>
    </source>
</evidence>
<dbReference type="Gene3D" id="1.10.10.10">
    <property type="entry name" value="Winged helix-like DNA-binding domain superfamily/Winged helix DNA-binding domain"/>
    <property type="match status" value="1"/>
</dbReference>
<dbReference type="InterPro" id="IPR000792">
    <property type="entry name" value="Tscrpt_reg_LuxR_C"/>
</dbReference>
<dbReference type="InterPro" id="IPR016032">
    <property type="entry name" value="Sig_transdc_resp-reg_C-effctor"/>
</dbReference>
<dbReference type="AlphaFoldDB" id="A0A3S2UHJ6"/>
<dbReference type="InterPro" id="IPR036388">
    <property type="entry name" value="WH-like_DNA-bd_sf"/>
</dbReference>
<feature type="modified residue" description="4-aspartylphosphate" evidence="3">
    <location>
        <position position="83"/>
    </location>
</feature>
<keyword evidence="1 3" id="KW-0597">Phosphoprotein</keyword>
<dbReference type="InterPro" id="IPR001789">
    <property type="entry name" value="Sig_transdc_resp-reg_receiver"/>
</dbReference>
<dbReference type="PROSITE" id="PS50110">
    <property type="entry name" value="RESPONSE_REGULATORY"/>
    <property type="match status" value="1"/>
</dbReference>
<dbReference type="SUPFAM" id="SSF52172">
    <property type="entry name" value="CheY-like"/>
    <property type="match status" value="1"/>
</dbReference>
<dbReference type="PRINTS" id="PR00038">
    <property type="entry name" value="HTHLUXR"/>
</dbReference>
<evidence type="ECO:0000256" key="3">
    <source>
        <dbReference type="PROSITE-ProRule" id="PRU00169"/>
    </source>
</evidence>
<evidence type="ECO:0000256" key="1">
    <source>
        <dbReference type="ARBA" id="ARBA00022553"/>
    </source>
</evidence>
<accession>A0A3S2UHJ6</accession>
<dbReference type="CDD" id="cd06170">
    <property type="entry name" value="LuxR_C_like"/>
    <property type="match status" value="1"/>
</dbReference>
<gene>
    <name evidence="6" type="ORF">EOD73_08620</name>
</gene>
<organism evidence="6 7">
    <name type="scientific">Inhella crocodyli</name>
    <dbReference type="NCBI Taxonomy" id="2499851"/>
    <lineage>
        <taxon>Bacteria</taxon>
        <taxon>Pseudomonadati</taxon>
        <taxon>Pseudomonadota</taxon>
        <taxon>Betaproteobacteria</taxon>
        <taxon>Burkholderiales</taxon>
        <taxon>Sphaerotilaceae</taxon>
        <taxon>Inhella</taxon>
    </lineage>
</organism>
<dbReference type="PANTHER" id="PTHR45566">
    <property type="entry name" value="HTH-TYPE TRANSCRIPTIONAL REGULATOR YHJB-RELATED"/>
    <property type="match status" value="1"/>
</dbReference>
<dbReference type="CDD" id="cd17535">
    <property type="entry name" value="REC_NarL-like"/>
    <property type="match status" value="1"/>
</dbReference>
<protein>
    <submittedName>
        <fullName evidence="6">Response regulator transcription factor</fullName>
    </submittedName>
</protein>
<comment type="caution">
    <text evidence="6">The sequence shown here is derived from an EMBL/GenBank/DDBJ whole genome shotgun (WGS) entry which is preliminary data.</text>
</comment>
<dbReference type="Pfam" id="PF00072">
    <property type="entry name" value="Response_reg"/>
    <property type="match status" value="1"/>
</dbReference>
<dbReference type="SMART" id="SM00421">
    <property type="entry name" value="HTH_LUXR"/>
    <property type="match status" value="1"/>
</dbReference>
<feature type="domain" description="HTH luxR-type" evidence="4">
    <location>
        <begin position="170"/>
        <end position="235"/>
    </location>
</feature>
<dbReference type="Proteomes" id="UP000288587">
    <property type="component" value="Unassembled WGS sequence"/>
</dbReference>
<reference evidence="6 7" key="1">
    <citation type="submission" date="2019-01" db="EMBL/GenBank/DDBJ databases">
        <authorList>
            <person name="Chen W.-M."/>
        </authorList>
    </citation>
    <scope>NUCLEOTIDE SEQUENCE [LARGE SCALE GENOMIC DNA]</scope>
    <source>
        <strain evidence="6 7">CCP-18</strain>
    </source>
</reference>
<dbReference type="Gene3D" id="3.40.50.2300">
    <property type="match status" value="1"/>
</dbReference>
<dbReference type="InterPro" id="IPR011006">
    <property type="entry name" value="CheY-like_superfamily"/>
</dbReference>
<dbReference type="GO" id="GO:0000160">
    <property type="term" value="P:phosphorelay signal transduction system"/>
    <property type="evidence" value="ECO:0007669"/>
    <property type="project" value="InterPro"/>
</dbReference>
<evidence type="ECO:0000259" key="4">
    <source>
        <dbReference type="PROSITE" id="PS50043"/>
    </source>
</evidence>
<feature type="domain" description="Response regulatory" evidence="5">
    <location>
        <begin position="32"/>
        <end position="148"/>
    </location>
</feature>
<dbReference type="GO" id="GO:0006355">
    <property type="term" value="P:regulation of DNA-templated transcription"/>
    <property type="evidence" value="ECO:0007669"/>
    <property type="project" value="InterPro"/>
</dbReference>
<sequence>MSPQNPADNLRAKLSSRRWRMGGRLQIAEPMRALWIEDHQLIGDSLELLLQVVLPDLSLDKAKTLASAEQLVASIPFQLVLLDWWLESTDGAAAIQSLRQAGCTAPIVVVSGDDREAVMRQAWALGVAGYVRKSAEPQELIDTLSAVLAGQRAALPPSVAARDGLPALDVATLFPDLTPRQADVYRAMVRGASDKQIARELGIGESTVKSHVRVILQTLGVGKRGEAAHLARGAQP</sequence>
<keyword evidence="7" id="KW-1185">Reference proteome</keyword>
<dbReference type="SUPFAM" id="SSF46894">
    <property type="entry name" value="C-terminal effector domain of the bipartite response regulators"/>
    <property type="match status" value="1"/>
</dbReference>